<keyword evidence="3 6" id="KW-0963">Cytoplasm</keyword>
<comment type="subcellular location">
    <subcellularLocation>
        <location evidence="6">Cytoplasm</location>
    </subcellularLocation>
    <subcellularLocation>
        <location evidence="6">Preautophagosomal structure membrane</location>
        <topology evidence="6">Peripheral membrane protein</topology>
    </subcellularLocation>
</comment>
<evidence type="ECO:0000256" key="6">
    <source>
        <dbReference type="RuleBase" id="RU368080"/>
    </source>
</evidence>
<feature type="compositionally biased region" description="Low complexity" evidence="7">
    <location>
        <begin position="1"/>
        <end position="13"/>
    </location>
</feature>
<keyword evidence="10" id="KW-1185">Reference proteome</keyword>
<evidence type="ECO:0000256" key="5">
    <source>
        <dbReference type="ARBA" id="ARBA00023136"/>
    </source>
</evidence>
<dbReference type="InterPro" id="IPR007240">
    <property type="entry name" value="Atg17"/>
</dbReference>
<dbReference type="GO" id="GO:1990316">
    <property type="term" value="C:Atg1/ULK1 kinase complex"/>
    <property type="evidence" value="ECO:0007669"/>
    <property type="project" value="TreeGrafter"/>
</dbReference>
<gene>
    <name evidence="9" type="primary">atg17</name>
    <name evidence="9" type="ORF">OHK93_008277</name>
</gene>
<keyword evidence="4 6" id="KW-0072">Autophagy</keyword>
<sequence>MSTSSSASNASQHSRTDGPSSNALDTLLPYLIASKRSLSTIEHVYRANDICTATRLAAEKSATIQARTSYLTAGLLSQVTVLDDVQRCTNQAEQLARAEHESVVNSLDAAERRLRHTLGGLKETIVEAKLRPEGEEKRCLLDFVDETGVEGLVAGIREDVKNTQQQFQGFELDNTKFQGDLRSVGDVLYQTARPGQSQSLDTQGLEPISETLADMEEHAKEMAVNLESLVSHFDLCVTAIKHTEGGGDAAIKIAEGLPEGVDVGQETKNAPPEPMSDEQRIEMMRVLDEDAGQVDDVVMEIKSNIAEMESMYRQVESHMDQSRRLRSNADLAFKRLEALGRGLPKHVTRNQAFLVEWNDQKTRIEDRLEELDNAKGFYDGFLKAYDNLIIEIGRRKSVEAKVDKVIHEATSKLHKLYQDDMNEREAFKHEQGEFIPVDLWPSLLNAPNRFDIVPVNGTIEKAPDISSSIIHKAIRRIHGQG</sequence>
<dbReference type="AlphaFoldDB" id="A0AA43TWE3"/>
<feature type="region of interest" description="Disordered" evidence="7">
    <location>
        <begin position="1"/>
        <end position="21"/>
    </location>
</feature>
<dbReference type="Proteomes" id="UP001161017">
    <property type="component" value="Unassembled WGS sequence"/>
</dbReference>
<comment type="caution">
    <text evidence="9">The sequence shown here is derived from an EMBL/GenBank/DDBJ whole genome shotgun (WGS) entry which is preliminary data.</text>
</comment>
<comment type="function">
    <text evidence="6">Autophagy-specific protein that functions in response to autophagy-inducing signals as a scaffold to recruit other ATG proteins to organize preautophagosomal structure (PAS) formation. Modulates the timing and magnitude of the autophagy response, such as the size of the sequestering vesicles. Plays particularly a role in pexophagy and nucleophagy.</text>
</comment>
<evidence type="ECO:0000313" key="9">
    <source>
        <dbReference type="EMBL" id="MDI1489000.1"/>
    </source>
</evidence>
<dbReference type="GO" id="GO:0000422">
    <property type="term" value="P:autophagy of mitochondrion"/>
    <property type="evidence" value="ECO:0007669"/>
    <property type="project" value="TreeGrafter"/>
</dbReference>
<dbReference type="GO" id="GO:0030295">
    <property type="term" value="F:protein kinase activator activity"/>
    <property type="evidence" value="ECO:0007669"/>
    <property type="project" value="TreeGrafter"/>
</dbReference>
<evidence type="ECO:0000256" key="2">
    <source>
        <dbReference type="ARBA" id="ARBA00013806"/>
    </source>
</evidence>
<comment type="similarity">
    <text evidence="1 6">Belongs to the ATG17 family.</text>
</comment>
<evidence type="ECO:0000256" key="4">
    <source>
        <dbReference type="ARBA" id="ARBA00023006"/>
    </source>
</evidence>
<keyword evidence="5" id="KW-0472">Membrane</keyword>
<dbReference type="InterPro" id="IPR045326">
    <property type="entry name" value="ATG17-like_dom"/>
</dbReference>
<evidence type="ECO:0000256" key="7">
    <source>
        <dbReference type="SAM" id="MobiDB-lite"/>
    </source>
</evidence>
<reference evidence="9" key="1">
    <citation type="journal article" date="2023" name="Genome Biol. Evol.">
        <title>First Whole Genome Sequence and Flow Cytometry Genome Size Data for the Lichen-Forming Fungus Ramalina farinacea (Ascomycota).</title>
        <authorList>
            <person name="Llewellyn T."/>
            <person name="Mian S."/>
            <person name="Hill R."/>
            <person name="Leitch I.J."/>
            <person name="Gaya E."/>
        </authorList>
    </citation>
    <scope>NUCLEOTIDE SEQUENCE</scope>
    <source>
        <strain evidence="9">LIQ254RAFAR</strain>
    </source>
</reference>
<accession>A0AA43TWE3</accession>
<proteinExistence type="inferred from homology"/>
<protein>
    <recommendedName>
        <fullName evidence="2 6">Autophagy-related protein 17</fullName>
    </recommendedName>
</protein>
<name>A0AA43TWE3_9LECA</name>
<evidence type="ECO:0000313" key="10">
    <source>
        <dbReference type="Proteomes" id="UP001161017"/>
    </source>
</evidence>
<organism evidence="9 10">
    <name type="scientific">Ramalina farinacea</name>
    <dbReference type="NCBI Taxonomy" id="258253"/>
    <lineage>
        <taxon>Eukaryota</taxon>
        <taxon>Fungi</taxon>
        <taxon>Dikarya</taxon>
        <taxon>Ascomycota</taxon>
        <taxon>Pezizomycotina</taxon>
        <taxon>Lecanoromycetes</taxon>
        <taxon>OSLEUM clade</taxon>
        <taxon>Lecanoromycetidae</taxon>
        <taxon>Lecanorales</taxon>
        <taxon>Lecanorineae</taxon>
        <taxon>Ramalinaceae</taxon>
        <taxon>Ramalina</taxon>
    </lineage>
</organism>
<evidence type="ECO:0000259" key="8">
    <source>
        <dbReference type="Pfam" id="PF04108"/>
    </source>
</evidence>
<dbReference type="GO" id="GO:0034045">
    <property type="term" value="C:phagophore assembly site membrane"/>
    <property type="evidence" value="ECO:0007669"/>
    <property type="project" value="UniProtKB-SubCell"/>
</dbReference>
<dbReference type="GO" id="GO:0000045">
    <property type="term" value="P:autophagosome assembly"/>
    <property type="evidence" value="ECO:0007669"/>
    <property type="project" value="TreeGrafter"/>
</dbReference>
<dbReference type="EMBL" id="JAPUFD010000008">
    <property type="protein sequence ID" value="MDI1489000.1"/>
    <property type="molecule type" value="Genomic_DNA"/>
</dbReference>
<feature type="domain" description="Autophagy protein ATG17-like" evidence="8">
    <location>
        <begin position="37"/>
        <end position="435"/>
    </location>
</feature>
<evidence type="ECO:0000256" key="3">
    <source>
        <dbReference type="ARBA" id="ARBA00022490"/>
    </source>
</evidence>
<dbReference type="GO" id="GO:0060090">
    <property type="term" value="F:molecular adaptor activity"/>
    <property type="evidence" value="ECO:0007669"/>
    <property type="project" value="TreeGrafter"/>
</dbReference>
<evidence type="ECO:0000256" key="1">
    <source>
        <dbReference type="ARBA" id="ARBA00006259"/>
    </source>
</evidence>
<dbReference type="PANTHER" id="PTHR28005">
    <property type="entry name" value="AUTOPHAGY-RELATED PROTEIN 17"/>
    <property type="match status" value="1"/>
</dbReference>
<dbReference type="PANTHER" id="PTHR28005:SF1">
    <property type="entry name" value="AUTOPHAGY-RELATED PROTEIN 17"/>
    <property type="match status" value="1"/>
</dbReference>
<dbReference type="GO" id="GO:0034727">
    <property type="term" value="P:piecemeal microautophagy of the nucleus"/>
    <property type="evidence" value="ECO:0007669"/>
    <property type="project" value="TreeGrafter"/>
</dbReference>
<dbReference type="Pfam" id="PF04108">
    <property type="entry name" value="ATG17_like"/>
    <property type="match status" value="1"/>
</dbReference>